<dbReference type="PANTHER" id="PTHR33498">
    <property type="entry name" value="TRANSPOSASE FOR INSERTION SEQUENCE ELEMENT IS1557"/>
    <property type="match status" value="1"/>
</dbReference>
<evidence type="ECO:0000259" key="3">
    <source>
        <dbReference type="Pfam" id="PF14690"/>
    </source>
</evidence>
<reference evidence="4 5" key="1">
    <citation type="journal article" date="2013" name="Antonie Van Leeuwenhoek">
        <title>Echinimonas agarilytica gen. nov., sp. nov., a new gammaproteobacterium isolated from the sea urchin Strongylocentrotus intermedius.</title>
        <authorList>
            <person name="Nedashkovskaya O.I."/>
            <person name="Stenkova A.M."/>
            <person name="Zhukova N.V."/>
            <person name="Van Trappen S."/>
            <person name="Lee J.S."/>
            <person name="Kim S.B."/>
        </authorList>
    </citation>
    <scope>NUCLEOTIDE SEQUENCE [LARGE SCALE GENOMIC DNA]</scope>
    <source>
        <strain evidence="4 5">KMM 6351</strain>
    </source>
</reference>
<dbReference type="NCBIfam" id="NF033550">
    <property type="entry name" value="transpos_ISL3"/>
    <property type="match status" value="1"/>
</dbReference>
<dbReference type="Pfam" id="PF14690">
    <property type="entry name" value="Zn_ribbon_ISL3"/>
    <property type="match status" value="1"/>
</dbReference>
<proteinExistence type="predicted"/>
<gene>
    <name evidence="4" type="ORF">NAF29_18065</name>
</gene>
<feature type="domain" description="Transposase IS204/IS1001/IS1096/IS1165 helix-turn-helix" evidence="2">
    <location>
        <begin position="105"/>
        <end position="154"/>
    </location>
</feature>
<dbReference type="Proteomes" id="UP001165393">
    <property type="component" value="Unassembled WGS sequence"/>
</dbReference>
<protein>
    <submittedName>
        <fullName evidence="4">ISL3 family transposase</fullName>
    </submittedName>
</protein>
<sequence>MHDLTNAIWLDLSVDQRTLYERILKLSSPWFVSEVQLDEQSAQIIVHIERDKSVAAQCPSCGQSAPKYDTRRRSWRHLDTCQFQTIVVADVPRVNCPHHGCLTTKVPWAEDKSRYTAMFEGYVIQWLKQASIYAVSKQMKLSWSAIDGIMARAVQRGLARRHQLDTRQLAVDEVSFKKGHDYVTVVSNHAGHVLAVTEGRSAQSLASFYQTMTHSEQAQVQSISMDMSPAYLKATREHIQQAHRKISFDHFHVVQKLNEALWLPAKRS</sequence>
<dbReference type="RefSeq" id="WP_251263033.1">
    <property type="nucleotide sequence ID" value="NZ_JAMQGP010000021.1"/>
</dbReference>
<dbReference type="EMBL" id="JAMQGP010000021">
    <property type="protein sequence ID" value="MCM2681551.1"/>
    <property type="molecule type" value="Genomic_DNA"/>
</dbReference>
<dbReference type="InterPro" id="IPR029261">
    <property type="entry name" value="Transposase_Znf"/>
</dbReference>
<comment type="caution">
    <text evidence="4">The sequence shown here is derived from an EMBL/GenBank/DDBJ whole genome shotgun (WGS) entry which is preliminary data.</text>
</comment>
<evidence type="ECO:0000259" key="1">
    <source>
        <dbReference type="Pfam" id="PF01610"/>
    </source>
</evidence>
<dbReference type="AlphaFoldDB" id="A0AA42BB76"/>
<keyword evidence="5" id="KW-1185">Reference proteome</keyword>
<organism evidence="4 5">
    <name type="scientific">Echinimonas agarilytica</name>
    <dbReference type="NCBI Taxonomy" id="1215918"/>
    <lineage>
        <taxon>Bacteria</taxon>
        <taxon>Pseudomonadati</taxon>
        <taxon>Pseudomonadota</taxon>
        <taxon>Gammaproteobacteria</taxon>
        <taxon>Alteromonadales</taxon>
        <taxon>Echinimonadaceae</taxon>
        <taxon>Echinimonas</taxon>
    </lineage>
</organism>
<dbReference type="Pfam" id="PF13542">
    <property type="entry name" value="HTH_Tnp_ISL3"/>
    <property type="match status" value="1"/>
</dbReference>
<feature type="domain" description="Transposase IS204/IS1001/IS1096/IS1165 zinc-finger" evidence="3">
    <location>
        <begin position="56"/>
        <end position="99"/>
    </location>
</feature>
<dbReference type="PANTHER" id="PTHR33498:SF1">
    <property type="entry name" value="TRANSPOSASE FOR INSERTION SEQUENCE ELEMENT IS1557"/>
    <property type="match status" value="1"/>
</dbReference>
<name>A0AA42BB76_9GAMM</name>
<dbReference type="Pfam" id="PF01610">
    <property type="entry name" value="DDE_Tnp_ISL3"/>
    <property type="match status" value="1"/>
</dbReference>
<dbReference type="InterPro" id="IPR047951">
    <property type="entry name" value="Transpos_ISL3"/>
</dbReference>
<evidence type="ECO:0000259" key="2">
    <source>
        <dbReference type="Pfam" id="PF13542"/>
    </source>
</evidence>
<evidence type="ECO:0000313" key="4">
    <source>
        <dbReference type="EMBL" id="MCM2681551.1"/>
    </source>
</evidence>
<evidence type="ECO:0000313" key="5">
    <source>
        <dbReference type="Proteomes" id="UP001165393"/>
    </source>
</evidence>
<dbReference type="InterPro" id="IPR032877">
    <property type="entry name" value="Transposase_HTH"/>
</dbReference>
<feature type="domain" description="Transposase IS204/IS1001/IS1096/IS1165 DDE" evidence="1">
    <location>
        <begin position="169"/>
        <end position="261"/>
    </location>
</feature>
<accession>A0AA42BB76</accession>
<dbReference type="InterPro" id="IPR002560">
    <property type="entry name" value="Transposase_DDE"/>
</dbReference>